<keyword evidence="2" id="KW-1185">Reference proteome</keyword>
<dbReference type="STRING" id="1220188.A0A4S3J006"/>
<dbReference type="AlphaFoldDB" id="A0A4S3J006"/>
<dbReference type="Proteomes" id="UP000308092">
    <property type="component" value="Unassembled WGS sequence"/>
</dbReference>
<evidence type="ECO:0000313" key="1">
    <source>
        <dbReference type="EMBL" id="THC88016.1"/>
    </source>
</evidence>
<dbReference type="EMBL" id="SOSA01000960">
    <property type="protein sequence ID" value="THC88016.1"/>
    <property type="molecule type" value="Genomic_DNA"/>
</dbReference>
<comment type="caution">
    <text evidence="1">The sequence shown here is derived from an EMBL/GenBank/DDBJ whole genome shotgun (WGS) entry which is preliminary data.</text>
</comment>
<proteinExistence type="predicted"/>
<name>A0A4S3J006_9EURO</name>
<evidence type="ECO:0000313" key="2">
    <source>
        <dbReference type="Proteomes" id="UP000308092"/>
    </source>
</evidence>
<gene>
    <name evidence="1" type="ORF">EYZ11_012535</name>
</gene>
<organism evidence="1 2">
    <name type="scientific">Aspergillus tanneri</name>
    <dbReference type="NCBI Taxonomy" id="1220188"/>
    <lineage>
        <taxon>Eukaryota</taxon>
        <taxon>Fungi</taxon>
        <taxon>Dikarya</taxon>
        <taxon>Ascomycota</taxon>
        <taxon>Pezizomycotina</taxon>
        <taxon>Eurotiomycetes</taxon>
        <taxon>Eurotiomycetidae</taxon>
        <taxon>Eurotiales</taxon>
        <taxon>Aspergillaceae</taxon>
        <taxon>Aspergillus</taxon>
        <taxon>Aspergillus subgen. Circumdati</taxon>
    </lineage>
</organism>
<accession>A0A4S3J006</accession>
<sequence length="215" mass="23652">MDHGSTTSPAATAMDLSKDHEVGLKLGEPAAVQSFRRCTTIEIKNRAEKAQIKAVRLPSIPKLASIKIRCRSAVFGTYRIPSPEPPLELKRIVPREQAAQTATLRVPTLGVVVHEVPVKAMGDLTMTPDRDRVAKQLLSENAFSWSNEAEVNSIGWLTNPQIGKKHSAIMTFTSPHAANREIGTNTIWTRRCLQRSCTTDLHAYINATTANNMVT</sequence>
<protein>
    <submittedName>
        <fullName evidence="1">Uncharacterized protein</fullName>
    </submittedName>
</protein>
<reference evidence="1 2" key="1">
    <citation type="submission" date="2019-03" db="EMBL/GenBank/DDBJ databases">
        <title>The genome sequence of a newly discovered highly antifungal drug resistant Aspergillus species, Aspergillus tanneri NIH 1004.</title>
        <authorList>
            <person name="Mounaud S."/>
            <person name="Singh I."/>
            <person name="Joardar V."/>
            <person name="Pakala S."/>
            <person name="Pakala S."/>
            <person name="Venepally P."/>
            <person name="Hoover J."/>
            <person name="Nierman W."/>
            <person name="Chung J."/>
            <person name="Losada L."/>
        </authorList>
    </citation>
    <scope>NUCLEOTIDE SEQUENCE [LARGE SCALE GENOMIC DNA]</scope>
    <source>
        <strain evidence="1 2">NIH1004</strain>
    </source>
</reference>
<dbReference type="VEuPathDB" id="FungiDB:EYZ11_012535"/>